<protein>
    <submittedName>
        <fullName evidence="1">Uncharacterized protein</fullName>
    </submittedName>
</protein>
<reference evidence="2" key="1">
    <citation type="submission" date="2021-07" db="EMBL/GenBank/DDBJ databases">
        <title>Complete genome sequencing of a Clostridium isolate.</title>
        <authorList>
            <person name="Ueki A."/>
            <person name="Tonouchi A."/>
        </authorList>
    </citation>
    <scope>NUCLEOTIDE SEQUENCE [LARGE SCALE GENOMIC DNA]</scope>
    <source>
        <strain evidence="2">C5S11</strain>
    </source>
</reference>
<accession>A0ABM7T4L8</accession>
<organism evidence="1 2">
    <name type="scientific">Clostridium gelidum</name>
    <dbReference type="NCBI Taxonomy" id="704125"/>
    <lineage>
        <taxon>Bacteria</taxon>
        <taxon>Bacillati</taxon>
        <taxon>Bacillota</taxon>
        <taxon>Clostridia</taxon>
        <taxon>Eubacteriales</taxon>
        <taxon>Clostridiaceae</taxon>
        <taxon>Clostridium</taxon>
    </lineage>
</organism>
<name>A0ABM7T4L8_9CLOT</name>
<evidence type="ECO:0000313" key="2">
    <source>
        <dbReference type="Proteomes" id="UP000824633"/>
    </source>
</evidence>
<dbReference type="Proteomes" id="UP000824633">
    <property type="component" value="Chromosome"/>
</dbReference>
<dbReference type="EMBL" id="AP024849">
    <property type="protein sequence ID" value="BCZ46842.1"/>
    <property type="molecule type" value="Genomic_DNA"/>
</dbReference>
<gene>
    <name evidence="1" type="ORF">psyc5s11_29090</name>
</gene>
<evidence type="ECO:0000313" key="1">
    <source>
        <dbReference type="EMBL" id="BCZ46842.1"/>
    </source>
</evidence>
<sequence>MESFWGKNLDKKSINTPKKILEEQSAYLEKETGGYVFTEVINKTNGHKRGSFELVYVLKAKYFEDYSYKLFSLSHDAIIYPSFIVLEGHVFDEVNPILNQINDVECEEETCEVIVKTEKSFIDTLKVILSSEEVGNLVSGIMTITNDYL</sequence>
<proteinExistence type="predicted"/>
<keyword evidence="2" id="KW-1185">Reference proteome</keyword>
<dbReference type="RefSeq" id="WP_224033242.1">
    <property type="nucleotide sequence ID" value="NZ_AP024849.1"/>
</dbReference>